<dbReference type="GeneID" id="39977043"/>
<feature type="transmembrane region" description="Helical" evidence="5">
    <location>
        <begin position="70"/>
        <end position="87"/>
    </location>
</feature>
<keyword evidence="5" id="KW-0187">Copper transport</keyword>
<evidence type="ECO:0000256" key="2">
    <source>
        <dbReference type="ARBA" id="ARBA00022692"/>
    </source>
</evidence>
<evidence type="ECO:0000256" key="5">
    <source>
        <dbReference type="RuleBase" id="RU367022"/>
    </source>
</evidence>
<protein>
    <recommendedName>
        <fullName evidence="5">Copper transport protein</fullName>
    </recommendedName>
</protein>
<reference evidence="6 7" key="1">
    <citation type="submission" date="2016-10" db="EMBL/GenBank/DDBJ databases">
        <title>Reductive evolution of mitochondrial metabolism and differential evolution of invasion-related proteins in Cryptosporidium.</title>
        <authorList>
            <person name="Liu S."/>
            <person name="Roellig D.M."/>
            <person name="Guo Y."/>
            <person name="Li N."/>
            <person name="Frace M.A."/>
            <person name="Tang K."/>
            <person name="Zhang L."/>
            <person name="Feng Y."/>
            <person name="Xiao L."/>
        </authorList>
    </citation>
    <scope>NUCLEOTIDE SEQUENCE [LARGE SCALE GENOMIC DNA]</scope>
    <source>
        <strain evidence="6">39726</strain>
    </source>
</reference>
<keyword evidence="7" id="KW-1185">Reference proteome</keyword>
<accession>A0A1J4MKD6</accession>
<name>A0A1J4MKD6_9CRYT</name>
<keyword evidence="5" id="KW-0186">Copper</keyword>
<dbReference type="PANTHER" id="PTHR12483">
    <property type="entry name" value="SOLUTE CARRIER FAMILY 31 COPPER TRANSPORTERS"/>
    <property type="match status" value="1"/>
</dbReference>
<dbReference type="RefSeq" id="XP_028875843.1">
    <property type="nucleotide sequence ID" value="XM_029017264.1"/>
</dbReference>
<comment type="subcellular location">
    <subcellularLocation>
        <location evidence="1 5">Membrane</location>
        <topology evidence="1 5">Multi-pass membrane protein</topology>
    </subcellularLocation>
</comment>
<keyword evidence="5" id="KW-0406">Ion transport</keyword>
<keyword evidence="4 5" id="KW-0472">Membrane</keyword>
<keyword evidence="5" id="KW-0813">Transport</keyword>
<gene>
    <name evidence="6" type="ORF">cubi_00250</name>
</gene>
<evidence type="ECO:0000313" key="7">
    <source>
        <dbReference type="Proteomes" id="UP000186176"/>
    </source>
</evidence>
<feature type="transmembrane region" description="Helical" evidence="5">
    <location>
        <begin position="108"/>
        <end position="126"/>
    </location>
</feature>
<dbReference type="Proteomes" id="UP000186176">
    <property type="component" value="Unassembled WGS sequence"/>
</dbReference>
<evidence type="ECO:0000256" key="4">
    <source>
        <dbReference type="ARBA" id="ARBA00023136"/>
    </source>
</evidence>
<comment type="caution">
    <text evidence="6">The sequence shown here is derived from an EMBL/GenBank/DDBJ whole genome shotgun (WGS) entry which is preliminary data.</text>
</comment>
<keyword evidence="3 5" id="KW-1133">Transmembrane helix</keyword>
<dbReference type="GO" id="GO:0005375">
    <property type="term" value="F:copper ion transmembrane transporter activity"/>
    <property type="evidence" value="ECO:0007669"/>
    <property type="project" value="UniProtKB-UniRule"/>
</dbReference>
<dbReference type="InterPro" id="IPR007274">
    <property type="entry name" value="Cop_transporter"/>
</dbReference>
<dbReference type="OrthoDB" id="161814at2759"/>
<evidence type="ECO:0000313" key="6">
    <source>
        <dbReference type="EMBL" id="OII74697.1"/>
    </source>
</evidence>
<dbReference type="GO" id="GO:0005886">
    <property type="term" value="C:plasma membrane"/>
    <property type="evidence" value="ECO:0007669"/>
    <property type="project" value="TreeGrafter"/>
</dbReference>
<dbReference type="AlphaFoldDB" id="A0A1J4MKD6"/>
<keyword evidence="2 5" id="KW-0812">Transmembrane</keyword>
<proteinExistence type="inferred from homology"/>
<dbReference type="VEuPathDB" id="CryptoDB:cubi_00250"/>
<dbReference type="PANTHER" id="PTHR12483:SF27">
    <property type="entry name" value="COPPER TRANSPORT PROTEIN CTR1"/>
    <property type="match status" value="1"/>
</dbReference>
<comment type="similarity">
    <text evidence="5">Belongs to the copper transporter (Ctr) (TC 1.A.56) family. SLC31A subfamily.</text>
</comment>
<feature type="transmembrane region" description="Helical" evidence="5">
    <location>
        <begin position="132"/>
        <end position="156"/>
    </location>
</feature>
<sequence length="178" mass="20775">MCCSSKNNVIRLIKDNHEMHGEIIQNPTKDDINQINNRSMLSIAMQMTFHQSFESVILFESWKTSNRFDYFISCLFIILMGCFTMFISSINKKYIKRIKKNRMEYEKLGVKVIFLNVLITILYYSMHYLMMLIAMTFNWGLFFSVVLGLSIGYGIFELGSTTKNECSCNEDCDFPSCC</sequence>
<evidence type="ECO:0000256" key="3">
    <source>
        <dbReference type="ARBA" id="ARBA00022989"/>
    </source>
</evidence>
<dbReference type="Pfam" id="PF04145">
    <property type="entry name" value="Ctr"/>
    <property type="match status" value="2"/>
</dbReference>
<organism evidence="6 7">
    <name type="scientific">Cryptosporidium ubiquitum</name>
    <dbReference type="NCBI Taxonomy" id="857276"/>
    <lineage>
        <taxon>Eukaryota</taxon>
        <taxon>Sar</taxon>
        <taxon>Alveolata</taxon>
        <taxon>Apicomplexa</taxon>
        <taxon>Conoidasida</taxon>
        <taxon>Coccidia</taxon>
        <taxon>Eucoccidiorida</taxon>
        <taxon>Eimeriorina</taxon>
        <taxon>Cryptosporidiidae</taxon>
        <taxon>Cryptosporidium</taxon>
    </lineage>
</organism>
<dbReference type="EMBL" id="LRBP01000009">
    <property type="protein sequence ID" value="OII74697.1"/>
    <property type="molecule type" value="Genomic_DNA"/>
</dbReference>
<evidence type="ECO:0000256" key="1">
    <source>
        <dbReference type="ARBA" id="ARBA00004141"/>
    </source>
</evidence>